<gene>
    <name evidence="5" type="ORF">HMPREF0080_00431</name>
</gene>
<dbReference type="OrthoDB" id="9774495at2"/>
<comment type="caution">
    <text evidence="5">The sequence shown here is derived from an EMBL/GenBank/DDBJ whole genome shotgun (WGS) entry which is preliminary data.</text>
</comment>
<evidence type="ECO:0000256" key="1">
    <source>
        <dbReference type="ARBA" id="ARBA00001933"/>
    </source>
</evidence>
<dbReference type="GO" id="GO:0006520">
    <property type="term" value="P:amino acid metabolic process"/>
    <property type="evidence" value="ECO:0007669"/>
    <property type="project" value="InterPro"/>
</dbReference>
<accession>G9YFL9</accession>
<dbReference type="PANTHER" id="PTHR48097:SF5">
    <property type="entry name" value="LOW SPECIFICITY L-THREONINE ALDOLASE"/>
    <property type="match status" value="1"/>
</dbReference>
<dbReference type="SUPFAM" id="SSF53383">
    <property type="entry name" value="PLP-dependent transferases"/>
    <property type="match status" value="1"/>
</dbReference>
<keyword evidence="3" id="KW-0663">Pyridoxal phosphate</keyword>
<organism evidence="5 6">
    <name type="scientific">Anaeroglobus geminatus F0357</name>
    <dbReference type="NCBI Taxonomy" id="861450"/>
    <lineage>
        <taxon>Bacteria</taxon>
        <taxon>Bacillati</taxon>
        <taxon>Bacillota</taxon>
        <taxon>Negativicutes</taxon>
        <taxon>Veillonellales</taxon>
        <taxon>Veillonellaceae</taxon>
        <taxon>Anaeroglobus</taxon>
    </lineage>
</organism>
<dbReference type="STRING" id="861450.HMPREF0080_00431"/>
<dbReference type="AlphaFoldDB" id="G9YFL9"/>
<dbReference type="Proteomes" id="UP000005481">
    <property type="component" value="Unassembled WGS sequence"/>
</dbReference>
<dbReference type="InterPro" id="IPR015424">
    <property type="entry name" value="PyrdxlP-dep_Trfase"/>
</dbReference>
<name>G9YFL9_9FIRM</name>
<dbReference type="EMBL" id="AGCJ01000013">
    <property type="protein sequence ID" value="EHM43033.1"/>
    <property type="molecule type" value="Genomic_DNA"/>
</dbReference>
<proteinExistence type="inferred from homology"/>
<reference evidence="5 6" key="1">
    <citation type="submission" date="2011-08" db="EMBL/GenBank/DDBJ databases">
        <authorList>
            <person name="Weinstock G."/>
            <person name="Sodergren E."/>
            <person name="Clifton S."/>
            <person name="Fulton L."/>
            <person name="Fulton B."/>
            <person name="Courtney L."/>
            <person name="Fronick C."/>
            <person name="Harrison M."/>
            <person name="Strong C."/>
            <person name="Farmer C."/>
            <person name="Delahaunty K."/>
            <person name="Markovic C."/>
            <person name="Hall O."/>
            <person name="Minx P."/>
            <person name="Tomlinson C."/>
            <person name="Mitreva M."/>
            <person name="Hou S."/>
            <person name="Chen J."/>
            <person name="Wollam A."/>
            <person name="Pepin K.H."/>
            <person name="Johnson M."/>
            <person name="Bhonagiri V."/>
            <person name="Zhang X."/>
            <person name="Suruliraj S."/>
            <person name="Warren W."/>
            <person name="Chinwalla A."/>
            <person name="Mardis E.R."/>
            <person name="Wilson R.K."/>
        </authorList>
    </citation>
    <scope>NUCLEOTIDE SEQUENCE [LARGE SCALE GENOMIC DNA]</scope>
    <source>
        <strain evidence="5 6">F0357</strain>
    </source>
</reference>
<evidence type="ECO:0000256" key="2">
    <source>
        <dbReference type="ARBA" id="ARBA00006966"/>
    </source>
</evidence>
<evidence type="ECO:0000259" key="4">
    <source>
        <dbReference type="Pfam" id="PF01212"/>
    </source>
</evidence>
<dbReference type="HOGENOM" id="CLU_049619_1_0_9"/>
<dbReference type="PANTHER" id="PTHR48097">
    <property type="entry name" value="L-THREONINE ALDOLASE-RELATED"/>
    <property type="match status" value="1"/>
</dbReference>
<dbReference type="InterPro" id="IPR001597">
    <property type="entry name" value="ArAA_b-elim_lyase/Thr_aldolase"/>
</dbReference>
<keyword evidence="6" id="KW-1185">Reference proteome</keyword>
<comment type="similarity">
    <text evidence="2">Belongs to the threonine aldolase family.</text>
</comment>
<dbReference type="Gene3D" id="3.90.1150.10">
    <property type="entry name" value="Aspartate Aminotransferase, domain 1"/>
    <property type="match status" value="1"/>
</dbReference>
<dbReference type="Pfam" id="PF01212">
    <property type="entry name" value="Beta_elim_lyase"/>
    <property type="match status" value="1"/>
</dbReference>
<protein>
    <submittedName>
        <fullName evidence="5">Beta-eliminating lyase</fullName>
    </submittedName>
</protein>
<dbReference type="eggNOG" id="COG2008">
    <property type="taxonomic scope" value="Bacteria"/>
</dbReference>
<dbReference type="Gene3D" id="3.40.640.10">
    <property type="entry name" value="Type I PLP-dependent aspartate aminotransferase-like (Major domain)"/>
    <property type="match status" value="1"/>
</dbReference>
<dbReference type="RefSeq" id="WP_006789415.1">
    <property type="nucleotide sequence ID" value="NZ_JH417570.1"/>
</dbReference>
<evidence type="ECO:0000313" key="5">
    <source>
        <dbReference type="EMBL" id="EHM43033.1"/>
    </source>
</evidence>
<dbReference type="GO" id="GO:0016829">
    <property type="term" value="F:lyase activity"/>
    <property type="evidence" value="ECO:0007669"/>
    <property type="project" value="UniProtKB-KW"/>
</dbReference>
<sequence>MIRFECDYLEGAAPQILEAIAQANYEQNPGYGCDPHTERACELIREACKTKDIAVCFVVGGTQANLTVIGAALKNYQGVIAPVTSHINTHEAGAIELTGHKVISVSSPDGKIRPEQVEKRCKAYTADAHRTHLVQPGMVYISQTTEVGTLYTKAEVKALHDVCKKYGLLLFLDGARLGYAVESPGNDLKLEDLPHLCDVFTIGGTKQGALFGEAAVIVDEELKREFPYHIKQRGALLAKGWLLGIQYETLFTDNLYFRLARHAADLAVKMHKGFKEAGFDFLHNHETNQQLPIFTQTQFDRLKEKGFYFDHFADMKDGRIVTRFCTSWATDPANVDKLLEAIKDL</sequence>
<feature type="domain" description="Aromatic amino acid beta-eliminating lyase/threonine aldolase" evidence="4">
    <location>
        <begin position="11"/>
        <end position="240"/>
    </location>
</feature>
<keyword evidence="5" id="KW-0456">Lyase</keyword>
<comment type="cofactor">
    <cofactor evidence="1">
        <name>pyridoxal 5'-phosphate</name>
        <dbReference type="ChEBI" id="CHEBI:597326"/>
    </cofactor>
</comment>
<evidence type="ECO:0000313" key="6">
    <source>
        <dbReference type="Proteomes" id="UP000005481"/>
    </source>
</evidence>
<dbReference type="InterPro" id="IPR015421">
    <property type="entry name" value="PyrdxlP-dep_Trfase_major"/>
</dbReference>
<dbReference type="PATRIC" id="fig|861450.3.peg.414"/>
<dbReference type="InterPro" id="IPR015422">
    <property type="entry name" value="PyrdxlP-dep_Trfase_small"/>
</dbReference>
<evidence type="ECO:0000256" key="3">
    <source>
        <dbReference type="ARBA" id="ARBA00022898"/>
    </source>
</evidence>